<dbReference type="Gene3D" id="3.30.1380.10">
    <property type="match status" value="1"/>
</dbReference>
<proteinExistence type="predicted"/>
<reference evidence="3" key="1">
    <citation type="submission" date="2020-10" db="EMBL/GenBank/DDBJ databases">
        <authorList>
            <person name="Gilroy R."/>
        </authorList>
    </citation>
    <scope>NUCLEOTIDE SEQUENCE</scope>
    <source>
        <strain evidence="3">CHK183-6373</strain>
    </source>
</reference>
<dbReference type="InterPro" id="IPR009045">
    <property type="entry name" value="Zn_M74/Hedgehog-like"/>
</dbReference>
<dbReference type="AlphaFoldDB" id="A0A9D1P547"/>
<dbReference type="GO" id="GO:0008233">
    <property type="term" value="F:peptidase activity"/>
    <property type="evidence" value="ECO:0007669"/>
    <property type="project" value="InterPro"/>
</dbReference>
<dbReference type="Pfam" id="PF13539">
    <property type="entry name" value="Peptidase_M15_4"/>
    <property type="match status" value="1"/>
</dbReference>
<name>A0A9D1P547_9FIRM</name>
<evidence type="ECO:0000313" key="3">
    <source>
        <dbReference type="EMBL" id="HIV26625.1"/>
    </source>
</evidence>
<dbReference type="EMBL" id="DVOT01000028">
    <property type="protein sequence ID" value="HIV26625.1"/>
    <property type="molecule type" value="Genomic_DNA"/>
</dbReference>
<evidence type="ECO:0000259" key="2">
    <source>
        <dbReference type="Pfam" id="PF13539"/>
    </source>
</evidence>
<protein>
    <submittedName>
        <fullName evidence="3">M15 family metallopeptidase</fullName>
    </submittedName>
</protein>
<keyword evidence="1" id="KW-0732">Signal</keyword>
<feature type="domain" description="Peptidase M15C" evidence="2">
    <location>
        <begin position="301"/>
        <end position="400"/>
    </location>
</feature>
<dbReference type="InterPro" id="IPR039561">
    <property type="entry name" value="Peptidase_M15C"/>
</dbReference>
<sequence>MMKRMILAILALLLAAPGALAELPDSIQIVVGETYDFGEAISGAEGIASISGTALTGTAQGTGNVTSADDSCFVVVRDPNAIAYLYGISRLTTHYQGDSFALTGTIYSRYPIYEITVRVGDAAGDEILVSQTVNSEYRYPLANIDSQVMFGLLTPGEKRFTIDINTAMGSVNVWDVTFQVVEHAWTNLTKEQVEDAAALDAFFGNESYLFPYEWIDGELNVNPAWVEENIVDFSYLYGVTFPVHHQALPNFEAAMSAIRGSIVSITYQTGETRSCPLMDLVMYNLGDGAYNPRFTAGGEFVSSHSFGTAIDINSALPVNRMSEENRQTIADAMECLSYAGEGFTGETRIYNFDYAGEPPANGAAVPDALKNCLLYEIAFEPAGFYWGYYFSEPCDPMHFTLTEIPQNPSVNLIP</sequence>
<feature type="signal peptide" evidence="1">
    <location>
        <begin position="1"/>
        <end position="21"/>
    </location>
</feature>
<evidence type="ECO:0000313" key="4">
    <source>
        <dbReference type="Proteomes" id="UP000886884"/>
    </source>
</evidence>
<comment type="caution">
    <text evidence="3">The sequence shown here is derived from an EMBL/GenBank/DDBJ whole genome shotgun (WGS) entry which is preliminary data.</text>
</comment>
<gene>
    <name evidence="3" type="ORF">IAA64_01535</name>
</gene>
<accession>A0A9D1P547</accession>
<evidence type="ECO:0000256" key="1">
    <source>
        <dbReference type="SAM" id="SignalP"/>
    </source>
</evidence>
<dbReference type="SUPFAM" id="SSF55166">
    <property type="entry name" value="Hedgehog/DD-peptidase"/>
    <property type="match status" value="1"/>
</dbReference>
<feature type="chain" id="PRO_5039401040" evidence="1">
    <location>
        <begin position="22"/>
        <end position="414"/>
    </location>
</feature>
<reference evidence="3" key="2">
    <citation type="journal article" date="2021" name="PeerJ">
        <title>Extensive microbial diversity within the chicken gut microbiome revealed by metagenomics and culture.</title>
        <authorList>
            <person name="Gilroy R."/>
            <person name="Ravi A."/>
            <person name="Getino M."/>
            <person name="Pursley I."/>
            <person name="Horton D.L."/>
            <person name="Alikhan N.F."/>
            <person name="Baker D."/>
            <person name="Gharbi K."/>
            <person name="Hall N."/>
            <person name="Watson M."/>
            <person name="Adriaenssens E.M."/>
            <person name="Foster-Nyarko E."/>
            <person name="Jarju S."/>
            <person name="Secka A."/>
            <person name="Antonio M."/>
            <person name="Oren A."/>
            <person name="Chaudhuri R.R."/>
            <person name="La Ragione R."/>
            <person name="Hildebrand F."/>
            <person name="Pallen M.J."/>
        </authorList>
    </citation>
    <scope>NUCLEOTIDE SEQUENCE</scope>
    <source>
        <strain evidence="3">CHK183-6373</strain>
    </source>
</reference>
<dbReference type="Proteomes" id="UP000886884">
    <property type="component" value="Unassembled WGS sequence"/>
</dbReference>
<organism evidence="3 4">
    <name type="scientific">Candidatus Ornithocaccomicrobium faecavium</name>
    <dbReference type="NCBI Taxonomy" id="2840890"/>
    <lineage>
        <taxon>Bacteria</taxon>
        <taxon>Bacillati</taxon>
        <taxon>Bacillota</taxon>
        <taxon>Clostridia</taxon>
        <taxon>Candidatus Ornithocaccomicrobium</taxon>
    </lineage>
</organism>